<dbReference type="EMBL" id="BAABKK010000010">
    <property type="protein sequence ID" value="GAA5192531.1"/>
    <property type="molecule type" value="Genomic_DNA"/>
</dbReference>
<keyword evidence="1" id="KW-0472">Membrane</keyword>
<name>A0ABP9S9G5_9MICC</name>
<keyword evidence="3" id="KW-1185">Reference proteome</keyword>
<reference evidence="3" key="1">
    <citation type="journal article" date="2019" name="Int. J. Syst. Evol. Microbiol.">
        <title>The Global Catalogue of Microorganisms (GCM) 10K type strain sequencing project: providing services to taxonomists for standard genome sequencing and annotation.</title>
        <authorList>
            <consortium name="The Broad Institute Genomics Platform"/>
            <consortium name="The Broad Institute Genome Sequencing Center for Infectious Disease"/>
            <person name="Wu L."/>
            <person name="Ma J."/>
        </authorList>
    </citation>
    <scope>NUCLEOTIDE SEQUENCE [LARGE SCALE GENOMIC DNA]</scope>
    <source>
        <strain evidence="3">JCM 18514</strain>
    </source>
</reference>
<protein>
    <recommendedName>
        <fullName evidence="4">Flp family type IVb pilin</fullName>
    </recommendedName>
</protein>
<organism evidence="2 3">
    <name type="scientific">Arthrobacter gyeryongensis</name>
    <dbReference type="NCBI Taxonomy" id="1650592"/>
    <lineage>
        <taxon>Bacteria</taxon>
        <taxon>Bacillati</taxon>
        <taxon>Actinomycetota</taxon>
        <taxon>Actinomycetes</taxon>
        <taxon>Micrococcales</taxon>
        <taxon>Micrococcaceae</taxon>
        <taxon>Arthrobacter</taxon>
    </lineage>
</organism>
<dbReference type="InterPro" id="IPR007047">
    <property type="entry name" value="Flp_Fap"/>
</dbReference>
<keyword evidence="1" id="KW-0812">Transmembrane</keyword>
<feature type="transmembrane region" description="Helical" evidence="1">
    <location>
        <begin position="34"/>
        <end position="57"/>
    </location>
</feature>
<dbReference type="Proteomes" id="UP001500200">
    <property type="component" value="Unassembled WGS sequence"/>
</dbReference>
<accession>A0ABP9S9G5</accession>
<gene>
    <name evidence="2" type="ORF">GCM10023346_14740</name>
</gene>
<proteinExistence type="predicted"/>
<evidence type="ECO:0000313" key="3">
    <source>
        <dbReference type="Proteomes" id="UP001500200"/>
    </source>
</evidence>
<comment type="caution">
    <text evidence="2">The sequence shown here is derived from an EMBL/GenBank/DDBJ whole genome shotgun (WGS) entry which is preliminary data.</text>
</comment>
<evidence type="ECO:0000313" key="2">
    <source>
        <dbReference type="EMBL" id="GAA5192531.1"/>
    </source>
</evidence>
<evidence type="ECO:0000256" key="1">
    <source>
        <dbReference type="SAM" id="Phobius"/>
    </source>
</evidence>
<sequence length="67" mass="6727">MKGLKSHVGAFSSRLRKILGAAGGSETGASAVEYSLLVVFIATAIVAIVGTLGLQLVPGFQQVVAGL</sequence>
<evidence type="ECO:0008006" key="4">
    <source>
        <dbReference type="Google" id="ProtNLM"/>
    </source>
</evidence>
<keyword evidence="1" id="KW-1133">Transmembrane helix</keyword>
<dbReference type="RefSeq" id="WP_345448615.1">
    <property type="nucleotide sequence ID" value="NZ_BAABKK010000010.1"/>
</dbReference>
<dbReference type="Pfam" id="PF04964">
    <property type="entry name" value="Flp_Fap"/>
    <property type="match status" value="1"/>
</dbReference>